<name>A0A7S0BMB4_9RHOD</name>
<keyword evidence="7" id="KW-0560">Oxidoreductase</keyword>
<dbReference type="InterPro" id="IPR008254">
    <property type="entry name" value="Flavodoxin/NO_synth"/>
</dbReference>
<dbReference type="PANTHER" id="PTHR19384">
    <property type="entry name" value="NITRIC OXIDE SYNTHASE-RELATED"/>
    <property type="match status" value="1"/>
</dbReference>
<dbReference type="Pfam" id="PF00667">
    <property type="entry name" value="FAD_binding_1"/>
    <property type="match status" value="2"/>
</dbReference>
<dbReference type="InterPro" id="IPR017938">
    <property type="entry name" value="Riboflavin_synthase-like_b-brl"/>
</dbReference>
<evidence type="ECO:0000256" key="2">
    <source>
        <dbReference type="ARBA" id="ARBA00001974"/>
    </source>
</evidence>
<dbReference type="Gene3D" id="3.40.50.80">
    <property type="entry name" value="Nucleotide-binding domain of ferredoxin-NADP reductase (FNR) module"/>
    <property type="match status" value="1"/>
</dbReference>
<dbReference type="PANTHER" id="PTHR19384:SF128">
    <property type="entry name" value="NADPH OXIDOREDUCTASE A"/>
    <property type="match status" value="1"/>
</dbReference>
<comment type="cofactor">
    <cofactor evidence="2">
        <name>FAD</name>
        <dbReference type="ChEBI" id="CHEBI:57692"/>
    </cofactor>
</comment>
<dbReference type="InterPro" id="IPR003097">
    <property type="entry name" value="CysJ-like_FAD-binding"/>
</dbReference>
<dbReference type="Pfam" id="PF00258">
    <property type="entry name" value="Flavodoxin_1"/>
    <property type="match status" value="1"/>
</dbReference>
<dbReference type="EMBL" id="HBEK01014617">
    <property type="protein sequence ID" value="CAD8397944.1"/>
    <property type="molecule type" value="Transcribed_RNA"/>
</dbReference>
<dbReference type="GO" id="GO:0016491">
    <property type="term" value="F:oxidoreductase activity"/>
    <property type="evidence" value="ECO:0007669"/>
    <property type="project" value="UniProtKB-KW"/>
</dbReference>
<dbReference type="GO" id="GO:0010181">
    <property type="term" value="F:FMN binding"/>
    <property type="evidence" value="ECO:0007669"/>
    <property type="project" value="InterPro"/>
</dbReference>
<accession>A0A7S0BMB4</accession>
<keyword evidence="5" id="KW-0274">FAD</keyword>
<dbReference type="SUPFAM" id="SSF52218">
    <property type="entry name" value="Flavoproteins"/>
    <property type="match status" value="1"/>
</dbReference>
<dbReference type="PRINTS" id="PR00371">
    <property type="entry name" value="FPNCR"/>
</dbReference>
<organism evidence="10">
    <name type="scientific">Rhodosorus marinus</name>
    <dbReference type="NCBI Taxonomy" id="101924"/>
    <lineage>
        <taxon>Eukaryota</taxon>
        <taxon>Rhodophyta</taxon>
        <taxon>Stylonematophyceae</taxon>
        <taxon>Stylonematales</taxon>
        <taxon>Stylonemataceae</taxon>
        <taxon>Rhodosorus</taxon>
    </lineage>
</organism>
<sequence length="632" mass="70672">MVSVTLILLCFSAVGLGYVLWSIIQTKMESRRDLRIPKSLKSSKETEAEKAIREMKEFCPEEDGRAQNVLVVYATEYGFSKEVARKVAEELAERMPNVAPRIINAVHSSFIDLSKEQVCLLCCSTTGDGVIPTDAKEFYDLMNTGQDCSAPHLKFSVCALGDRGYPHFCRGGQLFLSVLESYTGCKPFVEMKEIDQEDWEEIEEWVDKVAGQVESMSLEESDSDYLEEAIKEGLHDSGDSNYSLANPLHSPLQRKRPLTKVESREDKETVHFDFDLSGSGLKYTCGDALGIIASNCPDEVNALIEALKCDPQTLAKAPGSDLYLPFEEIALKSLDLKTVKPDFVAAVLGAITSEDDRAYATKVFGESTLSGDVHHLKANPAFHSFASARFMVDVLNSFPSAKISPKIVVEHARALIPRFYSISSSPNRDEHVVSIAAAVVRYELFGVPRSGVATTYLADRVQERDLVKLYIQKNNNFRLPADDEKPIIMIGAGTGVAPYIAFLQDREIRRATGESVLFFGCRHEDKDFLYKNELQGWAEEGIVELYTAFSRDTEKKVYIQHRMEEHGDRVWKLICSGAHLYVCGDANQMAKDVHEALRRIISTGAGISDKEADAYLEDLERKGRYQRDVWLS</sequence>
<dbReference type="PROSITE" id="PS50902">
    <property type="entry name" value="FLAVODOXIN_LIKE"/>
    <property type="match status" value="1"/>
</dbReference>
<feature type="domain" description="Flavodoxin-like" evidence="8">
    <location>
        <begin position="69"/>
        <end position="210"/>
    </location>
</feature>
<dbReference type="Gene3D" id="1.20.990.10">
    <property type="entry name" value="NADPH-cytochrome p450 Reductase, Chain A, domain 3"/>
    <property type="match status" value="1"/>
</dbReference>
<evidence type="ECO:0000259" key="9">
    <source>
        <dbReference type="PROSITE" id="PS51384"/>
    </source>
</evidence>
<dbReference type="SUPFAM" id="SSF63380">
    <property type="entry name" value="Riboflavin synthase domain-like"/>
    <property type="match status" value="1"/>
</dbReference>
<dbReference type="FunFam" id="3.40.50.80:FF:000001">
    <property type="entry name" value="NADPH--cytochrome P450 reductase 1"/>
    <property type="match status" value="1"/>
</dbReference>
<evidence type="ECO:0000256" key="4">
    <source>
        <dbReference type="ARBA" id="ARBA00022643"/>
    </source>
</evidence>
<dbReference type="InterPro" id="IPR001709">
    <property type="entry name" value="Flavoprot_Pyr_Nucl_cyt_Rdtase"/>
</dbReference>
<dbReference type="GO" id="GO:0005829">
    <property type="term" value="C:cytosol"/>
    <property type="evidence" value="ECO:0007669"/>
    <property type="project" value="TreeGrafter"/>
</dbReference>
<dbReference type="PROSITE" id="PS51384">
    <property type="entry name" value="FAD_FR"/>
    <property type="match status" value="1"/>
</dbReference>
<evidence type="ECO:0000256" key="1">
    <source>
        <dbReference type="ARBA" id="ARBA00001917"/>
    </source>
</evidence>
<protein>
    <recommendedName>
        <fullName evidence="11">NADPH--hemoprotein reductase</fullName>
    </recommendedName>
</protein>
<evidence type="ECO:0000313" key="10">
    <source>
        <dbReference type="EMBL" id="CAD8397944.1"/>
    </source>
</evidence>
<evidence type="ECO:0000259" key="8">
    <source>
        <dbReference type="PROSITE" id="PS50902"/>
    </source>
</evidence>
<dbReference type="InterPro" id="IPR017927">
    <property type="entry name" value="FAD-bd_FR_type"/>
</dbReference>
<dbReference type="Pfam" id="PF00175">
    <property type="entry name" value="NAD_binding_1"/>
    <property type="match status" value="1"/>
</dbReference>
<evidence type="ECO:0000256" key="5">
    <source>
        <dbReference type="ARBA" id="ARBA00022827"/>
    </source>
</evidence>
<dbReference type="Gene3D" id="2.40.30.10">
    <property type="entry name" value="Translation factors"/>
    <property type="match status" value="1"/>
</dbReference>
<evidence type="ECO:0008006" key="11">
    <source>
        <dbReference type="Google" id="ProtNLM"/>
    </source>
</evidence>
<proteinExistence type="predicted"/>
<gene>
    <name evidence="10" type="ORF">RMAR0315_LOCUS7934</name>
</gene>
<dbReference type="SUPFAM" id="SSF52343">
    <property type="entry name" value="Ferredoxin reductase-like, C-terminal NADP-linked domain"/>
    <property type="match status" value="1"/>
</dbReference>
<evidence type="ECO:0000256" key="7">
    <source>
        <dbReference type="ARBA" id="ARBA00023002"/>
    </source>
</evidence>
<keyword evidence="6" id="KW-0521">NADP</keyword>
<evidence type="ECO:0000256" key="6">
    <source>
        <dbReference type="ARBA" id="ARBA00022857"/>
    </source>
</evidence>
<keyword evidence="3" id="KW-0285">Flavoprotein</keyword>
<feature type="domain" description="FAD-binding FR-type" evidence="9">
    <location>
        <begin position="245"/>
        <end position="480"/>
    </location>
</feature>
<keyword evidence="4" id="KW-0288">FMN</keyword>
<dbReference type="GO" id="GO:0050660">
    <property type="term" value="F:flavin adenine dinucleotide binding"/>
    <property type="evidence" value="ECO:0007669"/>
    <property type="project" value="TreeGrafter"/>
</dbReference>
<reference evidence="10" key="1">
    <citation type="submission" date="2021-01" db="EMBL/GenBank/DDBJ databases">
        <authorList>
            <person name="Corre E."/>
            <person name="Pelletier E."/>
            <person name="Niang G."/>
            <person name="Scheremetjew M."/>
            <person name="Finn R."/>
            <person name="Kale V."/>
            <person name="Holt S."/>
            <person name="Cochrane G."/>
            <person name="Meng A."/>
            <person name="Brown T."/>
            <person name="Cohen L."/>
        </authorList>
    </citation>
    <scope>NUCLEOTIDE SEQUENCE</scope>
    <source>
        <strain evidence="10">UTEX LB 2760</strain>
    </source>
</reference>
<evidence type="ECO:0000256" key="3">
    <source>
        <dbReference type="ARBA" id="ARBA00022630"/>
    </source>
</evidence>
<dbReference type="Gene3D" id="3.40.50.360">
    <property type="match status" value="1"/>
</dbReference>
<dbReference type="AlphaFoldDB" id="A0A7S0BMB4"/>
<comment type="cofactor">
    <cofactor evidence="1">
        <name>FMN</name>
        <dbReference type="ChEBI" id="CHEBI:58210"/>
    </cofactor>
</comment>
<dbReference type="InterPro" id="IPR023173">
    <property type="entry name" value="NADPH_Cyt_P450_Rdtase_alpha"/>
</dbReference>
<dbReference type="InterPro" id="IPR029039">
    <property type="entry name" value="Flavoprotein-like_sf"/>
</dbReference>
<dbReference type="InterPro" id="IPR039261">
    <property type="entry name" value="FNR_nucleotide-bd"/>
</dbReference>
<dbReference type="InterPro" id="IPR001433">
    <property type="entry name" value="OxRdtase_FAD/NAD-bd"/>
</dbReference>